<comment type="caution">
    <text evidence="2">The sequence shown here is derived from an EMBL/GenBank/DDBJ whole genome shotgun (WGS) entry which is preliminary data.</text>
</comment>
<dbReference type="Proteomes" id="UP000179001">
    <property type="component" value="Unassembled WGS sequence"/>
</dbReference>
<evidence type="ECO:0000256" key="1">
    <source>
        <dbReference type="SAM" id="Phobius"/>
    </source>
</evidence>
<organism evidence="2 3">
    <name type="scientific">Candidatus Falkowbacteria bacterium RIFOXYC2_FULL_36_12</name>
    <dbReference type="NCBI Taxonomy" id="1798002"/>
    <lineage>
        <taxon>Bacteria</taxon>
        <taxon>Candidatus Falkowiibacteriota</taxon>
    </lineage>
</organism>
<name>A0A1F5SVT8_9BACT</name>
<gene>
    <name evidence="2" type="ORF">A2478_00120</name>
</gene>
<keyword evidence="1" id="KW-1133">Transmembrane helix</keyword>
<sequence>MLTRGHKILILLLVGLIVIISMLWLLIFRDQTNKLKIDDSSSEQAVTSRTLEYDAPALSENEKTQNALINQAKDFTARFGTYSADLLSSNEVFADIRLMMTDGFESWVNNNYLQSLNSEYSKNNAYYAVVTTVVSAEFVDYNENTAEILVKTKRNKKANPTATDVTVEQGVRVKFNKENDKWLISSVYWE</sequence>
<protein>
    <submittedName>
        <fullName evidence="2">Uncharacterized protein</fullName>
    </submittedName>
</protein>
<dbReference type="AlphaFoldDB" id="A0A1F5SVT8"/>
<evidence type="ECO:0000313" key="3">
    <source>
        <dbReference type="Proteomes" id="UP000179001"/>
    </source>
</evidence>
<keyword evidence="1" id="KW-0472">Membrane</keyword>
<feature type="transmembrane region" description="Helical" evidence="1">
    <location>
        <begin position="6"/>
        <end position="27"/>
    </location>
</feature>
<evidence type="ECO:0000313" key="2">
    <source>
        <dbReference type="EMBL" id="OGF30848.1"/>
    </source>
</evidence>
<dbReference type="EMBL" id="MFGJ01000008">
    <property type="protein sequence ID" value="OGF30848.1"/>
    <property type="molecule type" value="Genomic_DNA"/>
</dbReference>
<dbReference type="STRING" id="1798002.A2478_00120"/>
<reference evidence="2 3" key="1">
    <citation type="journal article" date="2016" name="Nat. Commun.">
        <title>Thousands of microbial genomes shed light on interconnected biogeochemical processes in an aquifer system.</title>
        <authorList>
            <person name="Anantharaman K."/>
            <person name="Brown C.T."/>
            <person name="Hug L.A."/>
            <person name="Sharon I."/>
            <person name="Castelle C.J."/>
            <person name="Probst A.J."/>
            <person name="Thomas B.C."/>
            <person name="Singh A."/>
            <person name="Wilkins M.J."/>
            <person name="Karaoz U."/>
            <person name="Brodie E.L."/>
            <person name="Williams K.H."/>
            <person name="Hubbard S.S."/>
            <person name="Banfield J.F."/>
        </authorList>
    </citation>
    <scope>NUCLEOTIDE SEQUENCE [LARGE SCALE GENOMIC DNA]</scope>
</reference>
<keyword evidence="1" id="KW-0812">Transmembrane</keyword>
<proteinExistence type="predicted"/>
<accession>A0A1F5SVT8</accession>